<feature type="transmembrane region" description="Helical" evidence="2">
    <location>
        <begin position="34"/>
        <end position="56"/>
    </location>
</feature>
<dbReference type="RefSeq" id="WP_208239847.1">
    <property type="nucleotide sequence ID" value="NZ_BAAAQU010000002.1"/>
</dbReference>
<evidence type="ECO:0000256" key="1">
    <source>
        <dbReference type="SAM" id="MobiDB-lite"/>
    </source>
</evidence>
<reference evidence="3" key="1">
    <citation type="submission" date="2021-03" db="EMBL/GenBank/DDBJ databases">
        <title>Leucobacter chromiisoli sp. nov., isolated from chromium-containing soil of chemical plant.</title>
        <authorList>
            <person name="Xu Z."/>
        </authorList>
    </citation>
    <scope>NUCLEOTIDE SEQUENCE</scope>
    <source>
        <strain evidence="3">K 70/01</strain>
    </source>
</reference>
<feature type="transmembrane region" description="Helical" evidence="2">
    <location>
        <begin position="172"/>
        <end position="190"/>
    </location>
</feature>
<feature type="transmembrane region" description="Helical" evidence="2">
    <location>
        <begin position="91"/>
        <end position="111"/>
    </location>
</feature>
<dbReference type="EMBL" id="JAGFBF010000005">
    <property type="protein sequence ID" value="MBO2990670.1"/>
    <property type="molecule type" value="Genomic_DNA"/>
</dbReference>
<proteinExistence type="predicted"/>
<dbReference type="Proteomes" id="UP000668403">
    <property type="component" value="Unassembled WGS sequence"/>
</dbReference>
<evidence type="ECO:0000313" key="3">
    <source>
        <dbReference type="EMBL" id="MBO2990670.1"/>
    </source>
</evidence>
<keyword evidence="2" id="KW-0812">Transmembrane</keyword>
<keyword evidence="4" id="KW-1185">Reference proteome</keyword>
<gene>
    <name evidence="3" type="ORF">J4H85_11755</name>
</gene>
<protein>
    <submittedName>
        <fullName evidence="3">Uncharacterized protein</fullName>
    </submittedName>
</protein>
<feature type="transmembrane region" description="Helical" evidence="2">
    <location>
        <begin position="62"/>
        <end position="84"/>
    </location>
</feature>
<keyword evidence="2" id="KW-1133">Transmembrane helix</keyword>
<evidence type="ECO:0000256" key="2">
    <source>
        <dbReference type="SAM" id="Phobius"/>
    </source>
</evidence>
<accession>A0A939QGY8</accession>
<feature type="region of interest" description="Disordered" evidence="1">
    <location>
        <begin position="1"/>
        <end position="23"/>
    </location>
</feature>
<sequence>MAESRDTHRDDDPDASRPHVKQTRIMLRPTGNPLPLAFLSLAVATVGFSALQLGIVGPDESHIIAVAVLVLTVPLQLLSAVIGFGARDPIAGTGMAIVSGVWAMIAVSTLLTTPGASSPALGLLLQVAAIALLVPVVAARGKVLASMVLVGSAVRFSVTGISHLTGAPMWDAVGGILGMLLGALALYAALGFELEESAHPVQLPLTRRKRAQVPFRDSLEEQVDQIASEAGVRRQL</sequence>
<feature type="transmembrane region" description="Helical" evidence="2">
    <location>
        <begin position="144"/>
        <end position="166"/>
    </location>
</feature>
<dbReference type="AlphaFoldDB" id="A0A939QGY8"/>
<feature type="compositionally biased region" description="Basic and acidic residues" evidence="1">
    <location>
        <begin position="1"/>
        <end position="17"/>
    </location>
</feature>
<feature type="transmembrane region" description="Helical" evidence="2">
    <location>
        <begin position="117"/>
        <end position="137"/>
    </location>
</feature>
<organism evidence="3 4">
    <name type="scientific">Leucobacter tardus</name>
    <dbReference type="NCBI Taxonomy" id="501483"/>
    <lineage>
        <taxon>Bacteria</taxon>
        <taxon>Bacillati</taxon>
        <taxon>Actinomycetota</taxon>
        <taxon>Actinomycetes</taxon>
        <taxon>Micrococcales</taxon>
        <taxon>Microbacteriaceae</taxon>
        <taxon>Leucobacter</taxon>
    </lineage>
</organism>
<keyword evidence="2" id="KW-0472">Membrane</keyword>
<name>A0A939QGY8_9MICO</name>
<evidence type="ECO:0000313" key="4">
    <source>
        <dbReference type="Proteomes" id="UP000668403"/>
    </source>
</evidence>
<comment type="caution">
    <text evidence="3">The sequence shown here is derived from an EMBL/GenBank/DDBJ whole genome shotgun (WGS) entry which is preliminary data.</text>
</comment>